<feature type="region of interest" description="Disordered" evidence="1">
    <location>
        <begin position="142"/>
        <end position="172"/>
    </location>
</feature>
<feature type="compositionally biased region" description="Polar residues" evidence="1">
    <location>
        <begin position="282"/>
        <end position="298"/>
    </location>
</feature>
<proteinExistence type="predicted"/>
<sequence length="776" mass="90579">MKIRNPLRKGQFHNQSVSDIVPNNNPSGEYHPSQKGKFPYTKRYLIHNTLQKYKPRIMRRRSMDVYDSKPVTLFPTYWKFINETEEIHSDVQKMRAKRMQRINKICEESTNKMVSFDSISVNEFEENIEKYYGKSNMTISAKRPQTNVQKSVEDSPLPSPTLNRKRSMKKKNTSKIISGSFSQMDNIKLHDKVSSINTGSSIKLNFKGSRKPKNMFTSKLVEKKISRIYPIEELNKNSNITTAFLEQRKIGSKMIQKFARNKFWMKKKTSRSDKRTGGESVHSVNTLKFQNSTISNRRGSQKPLYTPSNKRERLLSNQNEFSTVKLDPIQKKRVDTIVKKQLDDPNQETKIDLNDYFNHETAQLKYPQSMKTKFKTKDIIFRPERNIGDDGSMMVFANTRFNKMKIKESDIPIEVIFNKEVDLIKLEERKMKIKTRPIHFMITDNFAGEEEIESVAQGIDYQVKGKGVIKYIIDNEVEKPRVVVYNRDLNTQPSAAPTKEINIQNFIEKKKLKPFLYPKKSLSDKHSKSGRYVEIISKVIKRIKELRFNEEGTRRSASQDDKNKVTEEDILKEMINTNFEVIQPNLDYIMEKPLDDKYLNFKQPYSVKRKIQLSKLYERINFRESKKKLARKSHQSADKLGTRINISPIKQNSKSINKHPTFSEGSTSSISKLEKLEFGASSRKEVDGIIKKSGFKKYRHIEKDSPLIKLIKNANFTYLMDQKLGIQEETPESVEYLQKKKEDAKRLKEFLDKLEKTLITGETLSNQISSDFIFAD</sequence>
<feature type="compositionally biased region" description="Basic residues" evidence="1">
    <location>
        <begin position="163"/>
        <end position="172"/>
    </location>
</feature>
<name>A0AAD2D960_EUPCR</name>
<accession>A0AAD2D960</accession>
<feature type="region of interest" description="Disordered" evidence="1">
    <location>
        <begin position="266"/>
        <end position="307"/>
    </location>
</feature>
<dbReference type="AlphaFoldDB" id="A0AAD2D960"/>
<dbReference type="EMBL" id="CAMPGE010026562">
    <property type="protein sequence ID" value="CAI2384246.1"/>
    <property type="molecule type" value="Genomic_DNA"/>
</dbReference>
<evidence type="ECO:0000256" key="1">
    <source>
        <dbReference type="SAM" id="MobiDB-lite"/>
    </source>
</evidence>
<gene>
    <name evidence="2" type="ORF">ECRASSUSDP1_LOCUS25768</name>
</gene>
<feature type="compositionally biased region" description="Polar residues" evidence="1">
    <location>
        <begin position="12"/>
        <end position="27"/>
    </location>
</feature>
<organism evidence="2 3">
    <name type="scientific">Euplotes crassus</name>
    <dbReference type="NCBI Taxonomy" id="5936"/>
    <lineage>
        <taxon>Eukaryota</taxon>
        <taxon>Sar</taxon>
        <taxon>Alveolata</taxon>
        <taxon>Ciliophora</taxon>
        <taxon>Intramacronucleata</taxon>
        <taxon>Spirotrichea</taxon>
        <taxon>Hypotrichia</taxon>
        <taxon>Euplotida</taxon>
        <taxon>Euplotidae</taxon>
        <taxon>Moneuplotes</taxon>
    </lineage>
</organism>
<feature type="compositionally biased region" description="Basic residues" evidence="1">
    <location>
        <begin position="1"/>
        <end position="11"/>
    </location>
</feature>
<evidence type="ECO:0000313" key="3">
    <source>
        <dbReference type="Proteomes" id="UP001295684"/>
    </source>
</evidence>
<evidence type="ECO:0000313" key="2">
    <source>
        <dbReference type="EMBL" id="CAI2384246.1"/>
    </source>
</evidence>
<dbReference type="Proteomes" id="UP001295684">
    <property type="component" value="Unassembled WGS sequence"/>
</dbReference>
<feature type="region of interest" description="Disordered" evidence="1">
    <location>
        <begin position="1"/>
        <end position="36"/>
    </location>
</feature>
<comment type="caution">
    <text evidence="2">The sequence shown here is derived from an EMBL/GenBank/DDBJ whole genome shotgun (WGS) entry which is preliminary data.</text>
</comment>
<reference evidence="2" key="1">
    <citation type="submission" date="2023-07" db="EMBL/GenBank/DDBJ databases">
        <authorList>
            <consortium name="AG Swart"/>
            <person name="Singh M."/>
            <person name="Singh A."/>
            <person name="Seah K."/>
            <person name="Emmerich C."/>
        </authorList>
    </citation>
    <scope>NUCLEOTIDE SEQUENCE</scope>
    <source>
        <strain evidence="2">DP1</strain>
    </source>
</reference>
<keyword evidence="3" id="KW-1185">Reference proteome</keyword>
<protein>
    <submittedName>
        <fullName evidence="2">Uncharacterized protein</fullName>
    </submittedName>
</protein>